<dbReference type="InterPro" id="IPR002698">
    <property type="entry name" value="FTHF_cligase"/>
</dbReference>
<dbReference type="PANTHER" id="PTHR23407">
    <property type="entry name" value="ATPASE INHIBITOR/5-FORMYLTETRAHYDROFOLATE CYCLO-LIGASE"/>
    <property type="match status" value="1"/>
</dbReference>
<dbReference type="PANTHER" id="PTHR23407:SF1">
    <property type="entry name" value="5-FORMYLTETRAHYDROFOLATE CYCLO-LIGASE"/>
    <property type="match status" value="1"/>
</dbReference>
<feature type="binding site" evidence="4">
    <location>
        <begin position="141"/>
        <end position="149"/>
    </location>
    <ligand>
        <name>ATP</name>
        <dbReference type="ChEBI" id="CHEBI:30616"/>
    </ligand>
</feature>
<organism evidence="6 7">
    <name type="scientific">Waltera acetigignens</name>
    <dbReference type="NCBI Taxonomy" id="2981769"/>
    <lineage>
        <taxon>Bacteria</taxon>
        <taxon>Bacillati</taxon>
        <taxon>Bacillota</taxon>
        <taxon>Clostridia</taxon>
        <taxon>Lachnospirales</taxon>
        <taxon>Lachnospiraceae</taxon>
        <taxon>Waltera</taxon>
    </lineage>
</organism>
<comment type="catalytic activity">
    <reaction evidence="5">
        <text>(6S)-5-formyl-5,6,7,8-tetrahydrofolate + ATP = (6R)-5,10-methenyltetrahydrofolate + ADP + phosphate</text>
        <dbReference type="Rhea" id="RHEA:10488"/>
        <dbReference type="ChEBI" id="CHEBI:30616"/>
        <dbReference type="ChEBI" id="CHEBI:43474"/>
        <dbReference type="ChEBI" id="CHEBI:57455"/>
        <dbReference type="ChEBI" id="CHEBI:57457"/>
        <dbReference type="ChEBI" id="CHEBI:456216"/>
        <dbReference type="EC" id="6.3.3.2"/>
    </reaction>
</comment>
<keyword evidence="7" id="KW-1185">Reference proteome</keyword>
<keyword evidence="6" id="KW-0436">Ligase</keyword>
<evidence type="ECO:0000256" key="1">
    <source>
        <dbReference type="ARBA" id="ARBA00010638"/>
    </source>
</evidence>
<dbReference type="InterPro" id="IPR037171">
    <property type="entry name" value="NagB/RpiA_transferase-like"/>
</dbReference>
<comment type="caution">
    <text evidence="6">The sequence shown here is derived from an EMBL/GenBank/DDBJ whole genome shotgun (WGS) entry which is preliminary data.</text>
</comment>
<evidence type="ECO:0000313" key="7">
    <source>
        <dbReference type="Proteomes" id="UP001197795"/>
    </source>
</evidence>
<keyword evidence="5" id="KW-0460">Magnesium</keyword>
<feature type="binding site" evidence="4">
    <location>
        <begin position="10"/>
        <end position="14"/>
    </location>
    <ligand>
        <name>ATP</name>
        <dbReference type="ChEBI" id="CHEBI:30616"/>
    </ligand>
</feature>
<dbReference type="NCBIfam" id="TIGR02727">
    <property type="entry name" value="MTHFS_bact"/>
    <property type="match status" value="1"/>
</dbReference>
<keyword evidence="5" id="KW-0479">Metal-binding</keyword>
<sequence length="191" mass="21923">MSTEERREVKKKLRREVLARRAALTEPERERGNLLITERILGHQWYYLSDTILGFVSYGSEICTTEILENALQDGKRVYVPKVEGQEMRFYRIQSLAELKEGYKGIPEPEGNTESYEYAPEEAANCLLLMPGSVFDPLGNRMGYGGGFYDRYLADREALRLRSIAVGFRCQQVESVPVEETDVKPYQVILV</sequence>
<dbReference type="GO" id="GO:0046872">
    <property type="term" value="F:metal ion binding"/>
    <property type="evidence" value="ECO:0007669"/>
    <property type="project" value="UniProtKB-KW"/>
</dbReference>
<dbReference type="EC" id="6.3.3.2" evidence="5"/>
<dbReference type="GO" id="GO:0009396">
    <property type="term" value="P:folic acid-containing compound biosynthetic process"/>
    <property type="evidence" value="ECO:0007669"/>
    <property type="project" value="TreeGrafter"/>
</dbReference>
<reference evidence="6 7" key="1">
    <citation type="submission" date="2021-10" db="EMBL/GenBank/DDBJ databases">
        <title>Anaerobic single-cell dispensing facilitates the cultivation of human gut bacteria.</title>
        <authorList>
            <person name="Afrizal A."/>
        </authorList>
    </citation>
    <scope>NUCLEOTIDE SEQUENCE [LARGE SCALE GENOMIC DNA]</scope>
    <source>
        <strain evidence="6 7">CLA-AA-H273</strain>
    </source>
</reference>
<protein>
    <recommendedName>
        <fullName evidence="5">5-formyltetrahydrofolate cyclo-ligase</fullName>
        <ecNumber evidence="5">6.3.3.2</ecNumber>
    </recommendedName>
</protein>
<dbReference type="PIRSF" id="PIRSF006806">
    <property type="entry name" value="FTHF_cligase"/>
    <property type="match status" value="1"/>
</dbReference>
<keyword evidence="3 4" id="KW-0067">ATP-binding</keyword>
<evidence type="ECO:0000256" key="3">
    <source>
        <dbReference type="ARBA" id="ARBA00022840"/>
    </source>
</evidence>
<evidence type="ECO:0000313" key="6">
    <source>
        <dbReference type="EMBL" id="MCC2119695.1"/>
    </source>
</evidence>
<dbReference type="SUPFAM" id="SSF100950">
    <property type="entry name" value="NagB/RpiA/CoA transferase-like"/>
    <property type="match status" value="1"/>
</dbReference>
<evidence type="ECO:0000256" key="2">
    <source>
        <dbReference type="ARBA" id="ARBA00022741"/>
    </source>
</evidence>
<comment type="similarity">
    <text evidence="1 5">Belongs to the 5-formyltetrahydrofolate cyclo-ligase family.</text>
</comment>
<gene>
    <name evidence="6" type="ORF">LKD75_08875</name>
</gene>
<comment type="cofactor">
    <cofactor evidence="5">
        <name>Mg(2+)</name>
        <dbReference type="ChEBI" id="CHEBI:18420"/>
    </cofactor>
</comment>
<dbReference type="GO" id="GO:0005524">
    <property type="term" value="F:ATP binding"/>
    <property type="evidence" value="ECO:0007669"/>
    <property type="project" value="UniProtKB-KW"/>
</dbReference>
<dbReference type="Pfam" id="PF01812">
    <property type="entry name" value="5-FTHF_cyc-lig"/>
    <property type="match status" value="1"/>
</dbReference>
<dbReference type="AlphaFoldDB" id="A0AAE3A3Z4"/>
<dbReference type="EMBL" id="JAJEPV010000018">
    <property type="protein sequence ID" value="MCC2119695.1"/>
    <property type="molecule type" value="Genomic_DNA"/>
</dbReference>
<dbReference type="Proteomes" id="UP001197795">
    <property type="component" value="Unassembled WGS sequence"/>
</dbReference>
<dbReference type="Gene3D" id="3.40.50.10420">
    <property type="entry name" value="NagB/RpiA/CoA transferase-like"/>
    <property type="match status" value="1"/>
</dbReference>
<feature type="binding site" evidence="4">
    <location>
        <position position="56"/>
    </location>
    <ligand>
        <name>substrate</name>
    </ligand>
</feature>
<evidence type="ECO:0000256" key="4">
    <source>
        <dbReference type="PIRSR" id="PIRSR006806-1"/>
    </source>
</evidence>
<feature type="binding site" evidence="4">
    <location>
        <position position="61"/>
    </location>
    <ligand>
        <name>substrate</name>
    </ligand>
</feature>
<keyword evidence="2 4" id="KW-0547">Nucleotide-binding</keyword>
<accession>A0AAE3A3Z4</accession>
<proteinExistence type="inferred from homology"/>
<evidence type="ECO:0000256" key="5">
    <source>
        <dbReference type="RuleBase" id="RU361279"/>
    </source>
</evidence>
<dbReference type="GO" id="GO:0035999">
    <property type="term" value="P:tetrahydrofolate interconversion"/>
    <property type="evidence" value="ECO:0007669"/>
    <property type="project" value="TreeGrafter"/>
</dbReference>
<dbReference type="GO" id="GO:0030272">
    <property type="term" value="F:5-formyltetrahydrofolate cyclo-ligase activity"/>
    <property type="evidence" value="ECO:0007669"/>
    <property type="project" value="UniProtKB-EC"/>
</dbReference>
<name>A0AAE3A3Z4_9FIRM</name>
<dbReference type="RefSeq" id="WP_227733229.1">
    <property type="nucleotide sequence ID" value="NZ_JAJEPV010000018.1"/>
</dbReference>
<dbReference type="InterPro" id="IPR024185">
    <property type="entry name" value="FTHF_cligase-like_sf"/>
</dbReference>